<evidence type="ECO:0000256" key="1">
    <source>
        <dbReference type="ARBA" id="ARBA00023015"/>
    </source>
</evidence>
<dbReference type="InterPro" id="IPR036271">
    <property type="entry name" value="Tet_transcr_reg_TetR-rel_C_sf"/>
</dbReference>
<evidence type="ECO:0000256" key="2">
    <source>
        <dbReference type="ARBA" id="ARBA00023125"/>
    </source>
</evidence>
<dbReference type="PATRIC" id="fig|92835.4.peg.3322"/>
<evidence type="ECO:0000256" key="3">
    <source>
        <dbReference type="ARBA" id="ARBA00023163"/>
    </source>
</evidence>
<keyword evidence="7" id="KW-1185">Reference proteome</keyword>
<evidence type="ECO:0000313" key="7">
    <source>
        <dbReference type="Proteomes" id="UP000033956"/>
    </source>
</evidence>
<dbReference type="GO" id="GO:0003700">
    <property type="term" value="F:DNA-binding transcription factor activity"/>
    <property type="evidence" value="ECO:0007669"/>
    <property type="project" value="TreeGrafter"/>
</dbReference>
<dbReference type="PROSITE" id="PS50977">
    <property type="entry name" value="HTH_TETR_2"/>
    <property type="match status" value="1"/>
</dbReference>
<keyword evidence="2 4" id="KW-0238">DNA-binding</keyword>
<dbReference type="PRINTS" id="PR00455">
    <property type="entry name" value="HTHTETR"/>
</dbReference>
<evidence type="ECO:0000259" key="5">
    <source>
        <dbReference type="PROSITE" id="PS50977"/>
    </source>
</evidence>
<dbReference type="PANTHER" id="PTHR30055:SF240">
    <property type="entry name" value="HTH-TYPE TRANSCRIPTIONAL REGULATOR ACRR"/>
    <property type="match status" value="1"/>
</dbReference>
<dbReference type="SUPFAM" id="SSF48498">
    <property type="entry name" value="Tetracyclin repressor-like, C-terminal domain"/>
    <property type="match status" value="1"/>
</dbReference>
<dbReference type="EMBL" id="JYIZ01000057">
    <property type="protein sequence ID" value="KJL37534.1"/>
    <property type="molecule type" value="Genomic_DNA"/>
</dbReference>
<feature type="DNA-binding region" description="H-T-H motif" evidence="4">
    <location>
        <begin position="42"/>
        <end position="61"/>
    </location>
</feature>
<dbReference type="OrthoDB" id="7505659at2"/>
<proteinExistence type="predicted"/>
<dbReference type="InterPro" id="IPR009057">
    <property type="entry name" value="Homeodomain-like_sf"/>
</dbReference>
<evidence type="ECO:0000313" key="6">
    <source>
        <dbReference type="EMBL" id="KJL37534.1"/>
    </source>
</evidence>
<dbReference type="STRING" id="92835.RS81_03291"/>
<dbReference type="GO" id="GO:0000976">
    <property type="term" value="F:transcription cis-regulatory region binding"/>
    <property type="evidence" value="ECO:0007669"/>
    <property type="project" value="TreeGrafter"/>
</dbReference>
<comment type="caution">
    <text evidence="6">The sequence shown here is derived from an EMBL/GenBank/DDBJ whole genome shotgun (WGS) entry which is preliminary data.</text>
</comment>
<sequence length="209" mass="22867">MTTHVSAQPKPRRVRMATSARREQIIAVATTLIADRGFWGVTLREVAIACGISEPGILHHVGSKDGLLVAVLEHRDHCDRKALAGRLGVAVSDLDADPAPFGLREMCTAAVERNATQPEIVRLYTVLQAESLSETHPAFSYFGRREQLALDLFSRAARTSGVPAAKISAVARETLSAMNGLQLAWLRSDQEFDFVDAWEAFADRFLPAD</sequence>
<dbReference type="InterPro" id="IPR001647">
    <property type="entry name" value="HTH_TetR"/>
</dbReference>
<name>A0A0M2H256_9MICO</name>
<dbReference type="SUPFAM" id="SSF46689">
    <property type="entry name" value="Homeodomain-like"/>
    <property type="match status" value="1"/>
</dbReference>
<dbReference type="RefSeq" id="WP_045277177.1">
    <property type="nucleotide sequence ID" value="NZ_BAAAUP010000002.1"/>
</dbReference>
<dbReference type="Pfam" id="PF00440">
    <property type="entry name" value="TetR_N"/>
    <property type="match status" value="1"/>
</dbReference>
<feature type="domain" description="HTH tetR-type" evidence="5">
    <location>
        <begin position="19"/>
        <end position="79"/>
    </location>
</feature>
<dbReference type="Gene3D" id="1.10.357.10">
    <property type="entry name" value="Tetracycline Repressor, domain 2"/>
    <property type="match status" value="1"/>
</dbReference>
<accession>A0A0M2H256</accession>
<protein>
    <submittedName>
        <fullName evidence="6">HTH-type transcriptional regulator BetI</fullName>
    </submittedName>
</protein>
<gene>
    <name evidence="6" type="primary">betI_10</name>
    <name evidence="6" type="ORF">RS81_03291</name>
</gene>
<keyword evidence="3" id="KW-0804">Transcription</keyword>
<dbReference type="AlphaFoldDB" id="A0A0M2H256"/>
<reference evidence="6 7" key="1">
    <citation type="submission" date="2015-02" db="EMBL/GenBank/DDBJ databases">
        <title>Draft genome sequences of ten Microbacterium spp. with emphasis on heavy metal contaminated environments.</title>
        <authorList>
            <person name="Corretto E."/>
        </authorList>
    </citation>
    <scope>NUCLEOTIDE SEQUENCE [LARGE SCALE GENOMIC DNA]</scope>
    <source>
        <strain evidence="6 7">DSM 12510</strain>
    </source>
</reference>
<dbReference type="PANTHER" id="PTHR30055">
    <property type="entry name" value="HTH-TYPE TRANSCRIPTIONAL REGULATOR RUTR"/>
    <property type="match status" value="1"/>
</dbReference>
<dbReference type="InterPro" id="IPR050109">
    <property type="entry name" value="HTH-type_TetR-like_transc_reg"/>
</dbReference>
<dbReference type="Proteomes" id="UP000033956">
    <property type="component" value="Unassembled WGS sequence"/>
</dbReference>
<evidence type="ECO:0000256" key="4">
    <source>
        <dbReference type="PROSITE-ProRule" id="PRU00335"/>
    </source>
</evidence>
<organism evidence="6 7">
    <name type="scientific">Microbacterium terrae</name>
    <dbReference type="NCBI Taxonomy" id="69369"/>
    <lineage>
        <taxon>Bacteria</taxon>
        <taxon>Bacillati</taxon>
        <taxon>Actinomycetota</taxon>
        <taxon>Actinomycetes</taxon>
        <taxon>Micrococcales</taxon>
        <taxon>Microbacteriaceae</taxon>
        <taxon>Microbacterium</taxon>
    </lineage>
</organism>
<keyword evidence="1" id="KW-0805">Transcription regulation</keyword>